<dbReference type="AlphaFoldDB" id="A0A499URE2"/>
<organism evidence="2 3">
    <name type="scientific">Streptomyces antimycoticus</name>
    <dbReference type="NCBI Taxonomy" id="68175"/>
    <lineage>
        <taxon>Bacteria</taxon>
        <taxon>Bacillati</taxon>
        <taxon>Actinomycetota</taxon>
        <taxon>Actinomycetes</taxon>
        <taxon>Kitasatosporales</taxon>
        <taxon>Streptomycetaceae</taxon>
        <taxon>Streptomyces</taxon>
        <taxon>Streptomyces violaceusniger group</taxon>
    </lineage>
</organism>
<feature type="chain" id="PRO_5029904252" evidence="1">
    <location>
        <begin position="23"/>
        <end position="130"/>
    </location>
</feature>
<proteinExistence type="predicted"/>
<evidence type="ECO:0000256" key="1">
    <source>
        <dbReference type="SAM" id="SignalP"/>
    </source>
</evidence>
<gene>
    <name evidence="2" type="ORF">SSPO_072310</name>
</gene>
<accession>A0A499URE2</accession>
<feature type="signal peptide" evidence="1">
    <location>
        <begin position="1"/>
        <end position="22"/>
    </location>
</feature>
<sequence length="130" mass="13799">MPVSVMAFMAISLSLLIPFCPAPPSLGRSAALYQDALLLGAGHPVSADAAVRPTDCIGKPTTVPLGPRHRLVDRAQDQRTPRVSLEEIGGCSVTAVQGSGGERKYQRIANELKAAITAGEYRPSDRRFDA</sequence>
<evidence type="ECO:0000313" key="3">
    <source>
        <dbReference type="Proteomes" id="UP000463951"/>
    </source>
</evidence>
<dbReference type="Proteomes" id="UP000463951">
    <property type="component" value="Chromosome"/>
</dbReference>
<evidence type="ECO:0000313" key="2">
    <source>
        <dbReference type="EMBL" id="BBJ44513.1"/>
    </source>
</evidence>
<name>A0A499URE2_9ACTN</name>
<keyword evidence="1" id="KW-0732">Signal</keyword>
<protein>
    <submittedName>
        <fullName evidence="2">Uncharacterized protein</fullName>
    </submittedName>
</protein>
<dbReference type="EMBL" id="AP019620">
    <property type="protein sequence ID" value="BBJ44513.1"/>
    <property type="molecule type" value="Genomic_DNA"/>
</dbReference>
<reference evidence="2 3" key="1">
    <citation type="journal article" date="2020" name="Int. J. Syst. Evol. Microbiol.">
        <title>Reclassification of Streptomyces castelarensis and Streptomyces sporoclivatus as later heterotypic synonyms of Streptomyces antimycoticus.</title>
        <authorList>
            <person name="Komaki H."/>
            <person name="Tamura T."/>
        </authorList>
    </citation>
    <scope>NUCLEOTIDE SEQUENCE [LARGE SCALE GENOMIC DNA]</scope>
    <source>
        <strain evidence="2 3">NBRC 100767</strain>
    </source>
</reference>